<dbReference type="Proteomes" id="UP000001062">
    <property type="component" value="Chromosome"/>
</dbReference>
<dbReference type="InterPro" id="IPR015424">
    <property type="entry name" value="PyrdxlP-dep_Trfase"/>
</dbReference>
<dbReference type="Pfam" id="PF01212">
    <property type="entry name" value="Beta_elim_lyase"/>
    <property type="match status" value="1"/>
</dbReference>
<dbReference type="Gene3D" id="3.40.640.10">
    <property type="entry name" value="Type I PLP-dependent aspartate aminotransferase-like (Major domain)"/>
    <property type="match status" value="1"/>
</dbReference>
<keyword evidence="4 5" id="KW-0663">Pyridoxal phosphate</keyword>
<sequence length="352" mass="37874">MNVAFTSDNIAGASDSVLAAIVKAAQGNAMPYGNDEGTVQVTNMLADLFECEVDVFLVSTGTAANVLSLSAMTPQWGNVFCHQESHLLNDESSAPEFFTGGARLVGLGGANAKIDPLQLRKAATQKIGDVHTCQPGALSLSQVTEVGSVYSLEEIKALTDIAKEVGIATHMDGARFANALVALKCSPAEMTWKAGIDIVSFGATKNGVMAAEAIVVFNRELVKNLDVLRKRGGHLHSKMRLLSSQMAAYLTDELWLKNAMHANEMMALMQDGLCGIPEIKINTPAQANMLFCTLPDGMEDYLKSKGFAFYGGRWESGVVRLVTSFRTLKEDVEAFVESARRFNTLAAKQSRI</sequence>
<dbReference type="eggNOG" id="COG2008">
    <property type="taxonomic scope" value="Bacteria"/>
</dbReference>
<dbReference type="PIRSF" id="PIRSF038940">
    <property type="entry name" value="Low_specificity_LTA"/>
    <property type="match status" value="1"/>
</dbReference>
<dbReference type="InterPro" id="IPR015421">
    <property type="entry name" value="PyrdxlP-dep_Trfase_major"/>
</dbReference>
<proteinExistence type="inferred from homology"/>
<dbReference type="HOGENOM" id="CLU_049619_0_0_6"/>
<dbReference type="PANTHER" id="PTHR48097">
    <property type="entry name" value="L-THREONINE ALDOLASE-RELATED"/>
    <property type="match status" value="1"/>
</dbReference>
<protein>
    <recommendedName>
        <fullName evidence="5">L-threonine aldolase</fullName>
        <ecNumber evidence="5">4.1.2.48</ecNumber>
    </recommendedName>
</protein>
<dbReference type="SUPFAM" id="SSF53383">
    <property type="entry name" value="PLP-dependent transferases"/>
    <property type="match status" value="1"/>
</dbReference>
<dbReference type="InterPro" id="IPR001597">
    <property type="entry name" value="ArAA_b-elim_lyase/Thr_aldolase"/>
</dbReference>
<comment type="catalytic activity">
    <reaction evidence="5">
        <text>L-allo-threonine = acetaldehyde + glycine</text>
        <dbReference type="Rhea" id="RHEA:26209"/>
        <dbReference type="ChEBI" id="CHEBI:15343"/>
        <dbReference type="ChEBI" id="CHEBI:57305"/>
        <dbReference type="ChEBI" id="CHEBI:58585"/>
        <dbReference type="EC" id="4.1.2.48"/>
    </reaction>
</comment>
<accession>F2JXW5</accession>
<evidence type="ECO:0000313" key="7">
    <source>
        <dbReference type="EMBL" id="ADZ89614.1"/>
    </source>
</evidence>
<evidence type="ECO:0000256" key="1">
    <source>
        <dbReference type="ARBA" id="ARBA00001933"/>
    </source>
</evidence>
<comment type="subunit">
    <text evidence="3">Homotetramer.</text>
</comment>
<reference evidence="7 8" key="1">
    <citation type="journal article" date="2012" name="Stand. Genomic Sci.">
        <title>Complete genome sequence of the melanogenic marine bacterium Marinomonas mediterranea type strain (MMB-1(T)).</title>
        <authorList>
            <person name="Lucas-Elio P."/>
            <person name="Goodwin L."/>
            <person name="Woyke T."/>
            <person name="Pitluck S."/>
            <person name="Nolan M."/>
            <person name="Kyrpides N.C."/>
            <person name="Detter J.C."/>
            <person name="Copeland A."/>
            <person name="Teshima H."/>
            <person name="Bruce D."/>
            <person name="Detter C."/>
            <person name="Tapia R."/>
            <person name="Han S."/>
            <person name="Land M.L."/>
            <person name="Ivanova N."/>
            <person name="Mikhailova N."/>
            <person name="Johnston A.W."/>
            <person name="Sanchez-Amat A."/>
        </authorList>
    </citation>
    <scope>NUCLEOTIDE SEQUENCE [LARGE SCALE GENOMIC DNA]</scope>
    <source>
        <strain evidence="8">ATCC 700492 / JCM 21426 / NBRC 103028 / MMB-1</strain>
    </source>
</reference>
<dbReference type="PATRIC" id="fig|717774.3.peg.320"/>
<comment type="cofactor">
    <cofactor evidence="1 5">
        <name>pyridoxal 5'-phosphate</name>
        <dbReference type="ChEBI" id="CHEBI:597326"/>
    </cofactor>
</comment>
<evidence type="ECO:0000256" key="4">
    <source>
        <dbReference type="ARBA" id="ARBA00022898"/>
    </source>
</evidence>
<evidence type="ECO:0000259" key="6">
    <source>
        <dbReference type="Pfam" id="PF01212"/>
    </source>
</evidence>
<organism evidence="7 8">
    <name type="scientific">Marinomonas mediterranea (strain ATCC 700492 / JCM 21426 / NBRC 103028 / MMB-1)</name>
    <dbReference type="NCBI Taxonomy" id="717774"/>
    <lineage>
        <taxon>Bacteria</taxon>
        <taxon>Pseudomonadati</taxon>
        <taxon>Pseudomonadota</taxon>
        <taxon>Gammaproteobacteria</taxon>
        <taxon>Oceanospirillales</taxon>
        <taxon>Oceanospirillaceae</taxon>
        <taxon>Marinomonas</taxon>
    </lineage>
</organism>
<name>F2JXW5_MARM1</name>
<evidence type="ECO:0000256" key="3">
    <source>
        <dbReference type="ARBA" id="ARBA00011881"/>
    </source>
</evidence>
<dbReference type="Gene3D" id="3.90.1150.10">
    <property type="entry name" value="Aspartate Aminotransferase, domain 1"/>
    <property type="match status" value="1"/>
</dbReference>
<dbReference type="AlphaFoldDB" id="F2JXW5"/>
<dbReference type="STRING" id="717774.Marme_0311"/>
<comment type="catalytic activity">
    <reaction evidence="5">
        <text>L-threonine = acetaldehyde + glycine</text>
        <dbReference type="Rhea" id="RHEA:19625"/>
        <dbReference type="ChEBI" id="CHEBI:15343"/>
        <dbReference type="ChEBI" id="CHEBI:57305"/>
        <dbReference type="ChEBI" id="CHEBI:57926"/>
        <dbReference type="EC" id="4.1.2.48"/>
    </reaction>
</comment>
<comment type="similarity">
    <text evidence="2 5">Belongs to the threonine aldolase family.</text>
</comment>
<dbReference type="OrthoDB" id="9774495at2"/>
<dbReference type="KEGG" id="mme:Marme_0311"/>
<evidence type="ECO:0000256" key="2">
    <source>
        <dbReference type="ARBA" id="ARBA00006966"/>
    </source>
</evidence>
<dbReference type="InterPro" id="IPR026273">
    <property type="entry name" value="Low_specificity_L-TA_bact"/>
</dbReference>
<dbReference type="GO" id="GO:0006567">
    <property type="term" value="P:L-threonine catabolic process"/>
    <property type="evidence" value="ECO:0007669"/>
    <property type="project" value="UniProtKB-UniRule"/>
</dbReference>
<dbReference type="GO" id="GO:0008732">
    <property type="term" value="F:L-allo-threonine aldolase activity"/>
    <property type="evidence" value="ECO:0007669"/>
    <property type="project" value="RHEA"/>
</dbReference>
<dbReference type="InterPro" id="IPR015422">
    <property type="entry name" value="PyrdxlP-dep_Trfase_small"/>
</dbReference>
<gene>
    <name evidence="7" type="ordered locus">Marme_0311</name>
</gene>
<comment type="function">
    <text evidence="5">Catalyzes the cleavage of L-allo-threonine and L-threonine to glycine and acetaldehyde.</text>
</comment>
<dbReference type="RefSeq" id="WP_013659520.1">
    <property type="nucleotide sequence ID" value="NC_015276.1"/>
</dbReference>
<keyword evidence="8" id="KW-1185">Reference proteome</keyword>
<keyword evidence="5 7" id="KW-0456">Lyase</keyword>
<dbReference type="PANTHER" id="PTHR48097:SF5">
    <property type="entry name" value="LOW SPECIFICITY L-THREONINE ALDOLASE"/>
    <property type="match status" value="1"/>
</dbReference>
<evidence type="ECO:0000256" key="5">
    <source>
        <dbReference type="PIRNR" id="PIRNR038940"/>
    </source>
</evidence>
<evidence type="ECO:0000313" key="8">
    <source>
        <dbReference type="Proteomes" id="UP000001062"/>
    </source>
</evidence>
<dbReference type="EMBL" id="CP002583">
    <property type="protein sequence ID" value="ADZ89614.1"/>
    <property type="molecule type" value="Genomic_DNA"/>
</dbReference>
<feature type="domain" description="Aromatic amino acid beta-eliminating lyase/threonine aldolase" evidence="6">
    <location>
        <begin position="5"/>
        <end position="291"/>
    </location>
</feature>
<dbReference type="EC" id="4.1.2.48" evidence="5"/>